<comment type="caution">
    <text evidence="3">The sequence shown here is derived from an EMBL/GenBank/DDBJ whole genome shotgun (WGS) entry which is preliminary data.</text>
</comment>
<keyword evidence="4" id="KW-1185">Reference proteome</keyword>
<dbReference type="Proteomes" id="UP000266234">
    <property type="component" value="Unassembled WGS sequence"/>
</dbReference>
<proteinExistence type="predicted"/>
<feature type="region of interest" description="Disordered" evidence="1">
    <location>
        <begin position="41"/>
        <end position="76"/>
    </location>
</feature>
<dbReference type="AlphaFoldDB" id="A0A395SYM9"/>
<feature type="region of interest" description="Disordered" evidence="1">
    <location>
        <begin position="475"/>
        <end position="495"/>
    </location>
</feature>
<protein>
    <recommendedName>
        <fullName evidence="2">DUF6604 domain-containing protein</fullName>
    </recommendedName>
</protein>
<feature type="compositionally biased region" description="Basic residues" evidence="1">
    <location>
        <begin position="51"/>
        <end position="72"/>
    </location>
</feature>
<gene>
    <name evidence="3" type="ORF">FLONG3_4333</name>
</gene>
<dbReference type="OrthoDB" id="5238236at2759"/>
<accession>A0A395SYM9</accession>
<dbReference type="EMBL" id="PXOG01000091">
    <property type="protein sequence ID" value="RGP77548.1"/>
    <property type="molecule type" value="Genomic_DNA"/>
</dbReference>
<evidence type="ECO:0000256" key="1">
    <source>
        <dbReference type="SAM" id="MobiDB-lite"/>
    </source>
</evidence>
<sequence length="598" mass="67715">MFSPAHASTYQRYKADTDSVATWLATTAQEHGYITEAAATAAQTAENDTTKKKKKKKNSGKGKGPGHAKALKKPTANLMAQTSSGKYVIEVREFEAMAKYVAEIDAIKIPRRITIALERAIWVRKSFSQQLTKSGASQDSDSDATHNHFISVLERVRDILEPIMEAVHFNPEDTSRPTKDSNPMSNMFDVLNVYTPSEAFLNAPDITPEPTTLTSSRRAKWKQDVTALMEFLADLRFLGTNAGRRIIEDELIRGVHYLYKEPTEYPPLWLCWALQTWLCFMQFLGSNCDLAYKQMKQEGLKIQKALLDVQQSPERTRVLELVTLWNKDPIFSTRQVLTEGGVLKPGNVPAEFTFLRRNFIHCGLLLHHWRCQLHSSGLEFAAHRGGVLVTTQLYHALRNEKRICCGKSWDDLETMWKFQGDSYFFIGEPPKNREGYHKNFYLCLGPRRLFVDDKREPWTPAAVAKLLEDGRVKETQDGNGKTYAHMKGRGNEREPLPTTPTGLIGHLAQVIHDEVPRISFNYFSMHCIVWGLLTDLKQAFLENMGPNILLNIPEERKLPLLVGLIFGAASGHIDHDVRVRKESNDAYIDIATGVVKVV</sequence>
<dbReference type="Pfam" id="PF20253">
    <property type="entry name" value="DUF6604"/>
    <property type="match status" value="1"/>
</dbReference>
<evidence type="ECO:0000313" key="4">
    <source>
        <dbReference type="Proteomes" id="UP000266234"/>
    </source>
</evidence>
<reference evidence="3 4" key="1">
    <citation type="journal article" date="2018" name="PLoS Pathog.">
        <title>Evolution of structural diversity of trichothecenes, a family of toxins produced by plant pathogenic and entomopathogenic fungi.</title>
        <authorList>
            <person name="Proctor R.H."/>
            <person name="McCormick S.P."/>
            <person name="Kim H.S."/>
            <person name="Cardoza R.E."/>
            <person name="Stanley A.M."/>
            <person name="Lindo L."/>
            <person name="Kelly A."/>
            <person name="Brown D.W."/>
            <person name="Lee T."/>
            <person name="Vaughan M.M."/>
            <person name="Alexander N.J."/>
            <person name="Busman M."/>
            <person name="Gutierrez S."/>
        </authorList>
    </citation>
    <scope>NUCLEOTIDE SEQUENCE [LARGE SCALE GENOMIC DNA]</scope>
    <source>
        <strain evidence="3 4">NRRL 20695</strain>
    </source>
</reference>
<dbReference type="InterPro" id="IPR046539">
    <property type="entry name" value="DUF6604"/>
</dbReference>
<evidence type="ECO:0000259" key="2">
    <source>
        <dbReference type="Pfam" id="PF20253"/>
    </source>
</evidence>
<organism evidence="3 4">
    <name type="scientific">Fusarium longipes</name>
    <dbReference type="NCBI Taxonomy" id="694270"/>
    <lineage>
        <taxon>Eukaryota</taxon>
        <taxon>Fungi</taxon>
        <taxon>Dikarya</taxon>
        <taxon>Ascomycota</taxon>
        <taxon>Pezizomycotina</taxon>
        <taxon>Sordariomycetes</taxon>
        <taxon>Hypocreomycetidae</taxon>
        <taxon>Hypocreales</taxon>
        <taxon>Nectriaceae</taxon>
        <taxon>Fusarium</taxon>
    </lineage>
</organism>
<dbReference type="PANTHER" id="PTHR38795">
    <property type="entry name" value="DUF6604 DOMAIN-CONTAINING PROTEIN"/>
    <property type="match status" value="1"/>
</dbReference>
<feature type="domain" description="DUF6604" evidence="2">
    <location>
        <begin position="11"/>
        <end position="229"/>
    </location>
</feature>
<name>A0A395SYM9_9HYPO</name>
<dbReference type="PANTHER" id="PTHR38795:SF1">
    <property type="entry name" value="DUF6604 DOMAIN-CONTAINING PROTEIN"/>
    <property type="match status" value="1"/>
</dbReference>
<dbReference type="STRING" id="694270.A0A395SYM9"/>
<evidence type="ECO:0000313" key="3">
    <source>
        <dbReference type="EMBL" id="RGP77548.1"/>
    </source>
</evidence>